<evidence type="ECO:0000256" key="1">
    <source>
        <dbReference type="SAM" id="MobiDB-lite"/>
    </source>
</evidence>
<protein>
    <submittedName>
        <fullName evidence="3">Uncharacterized protein</fullName>
    </submittedName>
</protein>
<keyword evidence="2" id="KW-0472">Membrane</keyword>
<name>A0AA36GKJ7_CYLNA</name>
<reference evidence="3" key="1">
    <citation type="submission" date="2023-07" db="EMBL/GenBank/DDBJ databases">
        <authorList>
            <consortium name="CYATHOMIX"/>
        </authorList>
    </citation>
    <scope>NUCLEOTIDE SEQUENCE</scope>
    <source>
        <strain evidence="3">N/A</strain>
    </source>
</reference>
<keyword evidence="4" id="KW-1185">Reference proteome</keyword>
<evidence type="ECO:0000313" key="3">
    <source>
        <dbReference type="EMBL" id="CAJ0592797.1"/>
    </source>
</evidence>
<proteinExistence type="predicted"/>
<gene>
    <name evidence="3" type="ORF">CYNAS_LOCUS4780</name>
</gene>
<feature type="compositionally biased region" description="Basic residues" evidence="1">
    <location>
        <begin position="90"/>
        <end position="104"/>
    </location>
</feature>
<feature type="transmembrane region" description="Helical" evidence="2">
    <location>
        <begin position="26"/>
        <end position="45"/>
    </location>
</feature>
<comment type="caution">
    <text evidence="3">The sequence shown here is derived from an EMBL/GenBank/DDBJ whole genome shotgun (WGS) entry which is preliminary data.</text>
</comment>
<dbReference type="AlphaFoldDB" id="A0AA36GKJ7"/>
<dbReference type="EMBL" id="CATQJL010000112">
    <property type="protein sequence ID" value="CAJ0592797.1"/>
    <property type="molecule type" value="Genomic_DNA"/>
</dbReference>
<feature type="region of interest" description="Disordered" evidence="1">
    <location>
        <begin position="82"/>
        <end position="104"/>
    </location>
</feature>
<accession>A0AA36GKJ7</accession>
<organism evidence="3 4">
    <name type="scientific">Cylicocyclus nassatus</name>
    <name type="common">Nematode worm</name>
    <dbReference type="NCBI Taxonomy" id="53992"/>
    <lineage>
        <taxon>Eukaryota</taxon>
        <taxon>Metazoa</taxon>
        <taxon>Ecdysozoa</taxon>
        <taxon>Nematoda</taxon>
        <taxon>Chromadorea</taxon>
        <taxon>Rhabditida</taxon>
        <taxon>Rhabditina</taxon>
        <taxon>Rhabditomorpha</taxon>
        <taxon>Strongyloidea</taxon>
        <taxon>Strongylidae</taxon>
        <taxon>Cylicocyclus</taxon>
    </lineage>
</organism>
<evidence type="ECO:0000313" key="4">
    <source>
        <dbReference type="Proteomes" id="UP001176961"/>
    </source>
</evidence>
<evidence type="ECO:0000256" key="2">
    <source>
        <dbReference type="SAM" id="Phobius"/>
    </source>
</evidence>
<keyword evidence="2" id="KW-1133">Transmembrane helix</keyword>
<keyword evidence="2" id="KW-0812">Transmembrane</keyword>
<sequence length="104" mass="12354">MVDASFEDLWFEFAEEPILPWSETAIPVNMLLSVLIVTGLLYALIRKNEQIEEEEEVRVFESLKKMKWHLEEEILEEAKKLSREEDLQRQKKSRSKSKSKSSQR</sequence>
<dbReference type="Proteomes" id="UP001176961">
    <property type="component" value="Unassembled WGS sequence"/>
</dbReference>